<dbReference type="PANTHER" id="PTHR43793:SF2">
    <property type="entry name" value="BIFUNCTIONAL PROTEIN HLDE"/>
    <property type="match status" value="1"/>
</dbReference>
<dbReference type="InterPro" id="IPR004821">
    <property type="entry name" value="Cyt_trans-like"/>
</dbReference>
<evidence type="ECO:0000256" key="2">
    <source>
        <dbReference type="ARBA" id="ARBA00022679"/>
    </source>
</evidence>
<dbReference type="NCBIfam" id="TIGR00125">
    <property type="entry name" value="cyt_tran_rel"/>
    <property type="match status" value="1"/>
</dbReference>
<comment type="catalytic activity">
    <reaction evidence="8">
        <text>D-glycero-beta-D-manno-heptose 1-phosphate + ATP + H(+) = ADP-D-glycero-beta-D-manno-heptose + diphosphate</text>
        <dbReference type="Rhea" id="RHEA:27465"/>
        <dbReference type="ChEBI" id="CHEBI:15378"/>
        <dbReference type="ChEBI" id="CHEBI:30616"/>
        <dbReference type="ChEBI" id="CHEBI:33019"/>
        <dbReference type="ChEBI" id="CHEBI:59967"/>
        <dbReference type="ChEBI" id="CHEBI:61593"/>
        <dbReference type="EC" id="2.7.7.70"/>
    </reaction>
</comment>
<evidence type="ECO:0000313" key="12">
    <source>
        <dbReference type="Proteomes" id="UP000650511"/>
    </source>
</evidence>
<evidence type="ECO:0000259" key="10">
    <source>
        <dbReference type="Pfam" id="PF01467"/>
    </source>
</evidence>
<evidence type="ECO:0000256" key="7">
    <source>
        <dbReference type="ARBA" id="ARBA00023277"/>
    </source>
</evidence>
<dbReference type="InterPro" id="IPR014729">
    <property type="entry name" value="Rossmann-like_a/b/a_fold"/>
</dbReference>
<evidence type="ECO:0000256" key="3">
    <source>
        <dbReference type="ARBA" id="ARBA00022695"/>
    </source>
</evidence>
<feature type="domain" description="Carbohydrate kinase PfkB" evidence="9">
    <location>
        <begin position="1"/>
        <end position="292"/>
    </location>
</feature>
<keyword evidence="4" id="KW-0547">Nucleotide-binding</keyword>
<keyword evidence="6" id="KW-0511">Multifunctional enzyme</keyword>
<dbReference type="InterPro" id="IPR029056">
    <property type="entry name" value="Ribokinase-like"/>
</dbReference>
<keyword evidence="3" id="KW-0548">Nucleotidyltransferase</keyword>
<evidence type="ECO:0000313" key="11">
    <source>
        <dbReference type="EMBL" id="GGI04565.1"/>
    </source>
</evidence>
<dbReference type="PANTHER" id="PTHR43793">
    <property type="entry name" value="FAD SYNTHASE"/>
    <property type="match status" value="1"/>
</dbReference>
<dbReference type="Gene3D" id="3.40.50.620">
    <property type="entry name" value="HUPs"/>
    <property type="match status" value="1"/>
</dbReference>
<dbReference type="SUPFAM" id="SSF52374">
    <property type="entry name" value="Nucleotidylyl transferase"/>
    <property type="match status" value="1"/>
</dbReference>
<dbReference type="EC" id="2.7.7.70" evidence="1"/>
<keyword evidence="2" id="KW-0808">Transferase</keyword>
<proteinExistence type="predicted"/>
<dbReference type="GO" id="GO:0016773">
    <property type="term" value="F:phosphotransferase activity, alcohol group as acceptor"/>
    <property type="evidence" value="ECO:0007669"/>
    <property type="project" value="InterPro"/>
</dbReference>
<organism evidence="11 12">
    <name type="scientific">Egicoccus halophilus</name>
    <dbReference type="NCBI Taxonomy" id="1670830"/>
    <lineage>
        <taxon>Bacteria</taxon>
        <taxon>Bacillati</taxon>
        <taxon>Actinomycetota</taxon>
        <taxon>Nitriliruptoria</taxon>
        <taxon>Egicoccales</taxon>
        <taxon>Egicoccaceae</taxon>
        <taxon>Egicoccus</taxon>
    </lineage>
</organism>
<dbReference type="Pfam" id="PF00294">
    <property type="entry name" value="PfkB"/>
    <property type="match status" value="1"/>
</dbReference>
<dbReference type="GO" id="GO:0016779">
    <property type="term" value="F:nucleotidyltransferase activity"/>
    <property type="evidence" value="ECO:0007669"/>
    <property type="project" value="UniProtKB-KW"/>
</dbReference>
<accession>A0A8J3ABY4</accession>
<dbReference type="NCBIfam" id="TIGR02199">
    <property type="entry name" value="rfaE_dom_II"/>
    <property type="match status" value="1"/>
</dbReference>
<dbReference type="GO" id="GO:0005524">
    <property type="term" value="F:ATP binding"/>
    <property type="evidence" value="ECO:0007669"/>
    <property type="project" value="UniProtKB-KW"/>
</dbReference>
<dbReference type="Proteomes" id="UP000650511">
    <property type="component" value="Unassembled WGS sequence"/>
</dbReference>
<evidence type="ECO:0000256" key="5">
    <source>
        <dbReference type="ARBA" id="ARBA00022840"/>
    </source>
</evidence>
<protein>
    <recommendedName>
        <fullName evidence="1">D-glycero-beta-D-manno-heptose 1-phosphate adenylyltransferase</fullName>
        <ecNumber evidence="1">2.7.7.70</ecNumber>
    </recommendedName>
</protein>
<dbReference type="InterPro" id="IPR050385">
    <property type="entry name" value="Archaeal_FAD_synthase"/>
</dbReference>
<dbReference type="RefSeq" id="WP_130649687.1">
    <property type="nucleotide sequence ID" value="NZ_BMHA01000003.1"/>
</dbReference>
<keyword evidence="12" id="KW-1185">Reference proteome</keyword>
<dbReference type="AlphaFoldDB" id="A0A8J3ABY4"/>
<dbReference type="EMBL" id="BMHA01000003">
    <property type="protein sequence ID" value="GGI04565.1"/>
    <property type="molecule type" value="Genomic_DNA"/>
</dbReference>
<dbReference type="InterPro" id="IPR011914">
    <property type="entry name" value="RfaE_dom_II"/>
</dbReference>
<keyword evidence="5" id="KW-0067">ATP-binding</keyword>
<feature type="domain" description="Cytidyltransferase-like" evidence="10">
    <location>
        <begin position="327"/>
        <end position="417"/>
    </location>
</feature>
<reference evidence="11" key="2">
    <citation type="submission" date="2020-09" db="EMBL/GenBank/DDBJ databases">
        <authorList>
            <person name="Sun Q."/>
            <person name="Zhou Y."/>
        </authorList>
    </citation>
    <scope>NUCLEOTIDE SEQUENCE</scope>
    <source>
        <strain evidence="11">CGMCC 1.14988</strain>
    </source>
</reference>
<name>A0A8J3ABY4_9ACTN</name>
<keyword evidence="7" id="KW-0119">Carbohydrate metabolism</keyword>
<evidence type="ECO:0000256" key="4">
    <source>
        <dbReference type="ARBA" id="ARBA00022741"/>
    </source>
</evidence>
<gene>
    <name evidence="11" type="primary">hldE</name>
    <name evidence="11" type="ORF">GCM10011354_09730</name>
</gene>
<evidence type="ECO:0000256" key="8">
    <source>
        <dbReference type="ARBA" id="ARBA00047428"/>
    </source>
</evidence>
<comment type="caution">
    <text evidence="11">The sequence shown here is derived from an EMBL/GenBank/DDBJ whole genome shotgun (WGS) entry which is preliminary data.</text>
</comment>
<dbReference type="GO" id="GO:0005975">
    <property type="term" value="P:carbohydrate metabolic process"/>
    <property type="evidence" value="ECO:0007669"/>
    <property type="project" value="InterPro"/>
</dbReference>
<evidence type="ECO:0000256" key="6">
    <source>
        <dbReference type="ARBA" id="ARBA00023268"/>
    </source>
</evidence>
<sequence>MSRLTVIGDVLLDRDVEGEASRFTPDAPAPVLDEREVHARPGGAGLAAVLAAADGHEVTLVTALADDAGGAELRELLERAGVQVVDLGLAGPTSEKIRLRAGGTSLARWDRGRRTDAADVGAWTSAATAALDTADGVLMACYGRGVSASPGVRAALTAVRAPVVWDPHPRGAAPTSNTTVATPNDAEVRALVPEPAGDRLDAVTARAEGLLAAWGIGGLAVTRGADGALFTRGAGMPLVVPAPTVGTGDPCGAGDRFASRLAGELAAGQLAPHAVAAAVAAASRFVAAGGAGAVRIGEPPTPTDEPHGDARALVEQVRAVGGTVVATGGCFDLVHVGHVQVLEAARALGDCLVVCLNSDDSVRRLKGPNRPIVPQDDRAELLRALGCVDEVVVFDEDTPVEALRRLRPDVFAKGGDYGGSRIPEADVLAQWGGQVVTLPYLEGRSTTRILQEVTRRDS</sequence>
<dbReference type="Pfam" id="PF01467">
    <property type="entry name" value="CTP_transf_like"/>
    <property type="match status" value="1"/>
</dbReference>
<evidence type="ECO:0000259" key="9">
    <source>
        <dbReference type="Pfam" id="PF00294"/>
    </source>
</evidence>
<reference evidence="11" key="1">
    <citation type="journal article" date="2014" name="Int. J. Syst. Evol. Microbiol.">
        <title>Complete genome sequence of Corynebacterium casei LMG S-19264T (=DSM 44701T), isolated from a smear-ripened cheese.</title>
        <authorList>
            <consortium name="US DOE Joint Genome Institute (JGI-PGF)"/>
            <person name="Walter F."/>
            <person name="Albersmeier A."/>
            <person name="Kalinowski J."/>
            <person name="Ruckert C."/>
        </authorList>
    </citation>
    <scope>NUCLEOTIDE SEQUENCE</scope>
    <source>
        <strain evidence="11">CGMCC 1.14988</strain>
    </source>
</reference>
<dbReference type="InterPro" id="IPR011611">
    <property type="entry name" value="PfkB_dom"/>
</dbReference>
<dbReference type="SUPFAM" id="SSF53613">
    <property type="entry name" value="Ribokinase-like"/>
    <property type="match status" value="1"/>
</dbReference>
<dbReference type="OrthoDB" id="9802794at2"/>
<dbReference type="Gene3D" id="3.40.1190.20">
    <property type="match status" value="1"/>
</dbReference>
<evidence type="ECO:0000256" key="1">
    <source>
        <dbReference type="ARBA" id="ARBA00012519"/>
    </source>
</evidence>